<evidence type="ECO:0000256" key="2">
    <source>
        <dbReference type="ARBA" id="ARBA00022448"/>
    </source>
</evidence>
<name>A0A9R0J2K4_SPIOL</name>
<dbReference type="GeneID" id="110798928"/>
<dbReference type="KEGG" id="soe:110798928"/>
<comment type="subcellular location">
    <subcellularLocation>
        <location evidence="1">Membrane</location>
        <topology evidence="1">Multi-pass membrane protein</topology>
    </subcellularLocation>
</comment>
<evidence type="ECO:0000256" key="10">
    <source>
        <dbReference type="SAM" id="Phobius"/>
    </source>
</evidence>
<dbReference type="Pfam" id="PF23259">
    <property type="entry name" value="CHX17_C"/>
    <property type="match status" value="1"/>
</dbReference>
<dbReference type="Pfam" id="PF23256">
    <property type="entry name" value="CHX17_2nd"/>
    <property type="match status" value="1"/>
</dbReference>
<dbReference type="GO" id="GO:0016020">
    <property type="term" value="C:membrane"/>
    <property type="evidence" value="ECO:0007669"/>
    <property type="project" value="UniProtKB-SubCell"/>
</dbReference>
<protein>
    <submittedName>
        <fullName evidence="15">Cation/H(+) antiporter 14-like</fullName>
    </submittedName>
</protein>
<evidence type="ECO:0000256" key="5">
    <source>
        <dbReference type="ARBA" id="ARBA00022958"/>
    </source>
</evidence>
<reference evidence="15" key="2">
    <citation type="submission" date="2025-08" db="UniProtKB">
        <authorList>
            <consortium name="RefSeq"/>
        </authorList>
    </citation>
    <scope>IDENTIFICATION</scope>
    <source>
        <tissue evidence="15">Leaf</tissue>
    </source>
</reference>
<dbReference type="InterPro" id="IPR057291">
    <property type="entry name" value="CHX17_2nd"/>
</dbReference>
<dbReference type="GO" id="GO:0012505">
    <property type="term" value="C:endomembrane system"/>
    <property type="evidence" value="ECO:0007669"/>
    <property type="project" value="TreeGrafter"/>
</dbReference>
<feature type="transmembrane region" description="Helical" evidence="10">
    <location>
        <begin position="192"/>
        <end position="214"/>
    </location>
</feature>
<reference evidence="14" key="1">
    <citation type="journal article" date="2021" name="Nat. Commun.">
        <title>Genomic analyses provide insights into spinach domestication and the genetic basis of agronomic traits.</title>
        <authorList>
            <person name="Cai X."/>
            <person name="Sun X."/>
            <person name="Xu C."/>
            <person name="Sun H."/>
            <person name="Wang X."/>
            <person name="Ge C."/>
            <person name="Zhang Z."/>
            <person name="Wang Q."/>
            <person name="Fei Z."/>
            <person name="Jiao C."/>
            <person name="Wang Q."/>
        </authorList>
    </citation>
    <scope>NUCLEOTIDE SEQUENCE [LARGE SCALE GENOMIC DNA]</scope>
    <source>
        <strain evidence="14">cv. Varoflay</strain>
    </source>
</reference>
<evidence type="ECO:0000313" key="15">
    <source>
        <dbReference type="RefSeq" id="XP_021859816.2"/>
    </source>
</evidence>
<proteinExistence type="inferred from homology"/>
<gene>
    <name evidence="15" type="primary">LOC110798928</name>
</gene>
<dbReference type="Proteomes" id="UP000813463">
    <property type="component" value="Chromosome 5"/>
</dbReference>
<organism evidence="14 15">
    <name type="scientific">Spinacia oleracea</name>
    <name type="common">Spinach</name>
    <dbReference type="NCBI Taxonomy" id="3562"/>
    <lineage>
        <taxon>Eukaryota</taxon>
        <taxon>Viridiplantae</taxon>
        <taxon>Streptophyta</taxon>
        <taxon>Embryophyta</taxon>
        <taxon>Tracheophyta</taxon>
        <taxon>Spermatophyta</taxon>
        <taxon>Magnoliopsida</taxon>
        <taxon>eudicotyledons</taxon>
        <taxon>Gunneridae</taxon>
        <taxon>Pentapetalae</taxon>
        <taxon>Caryophyllales</taxon>
        <taxon>Chenopodiaceae</taxon>
        <taxon>Chenopodioideae</taxon>
        <taxon>Anserineae</taxon>
        <taxon>Spinacia</taxon>
    </lineage>
</organism>
<feature type="transmembrane region" description="Helical" evidence="10">
    <location>
        <begin position="45"/>
        <end position="64"/>
    </location>
</feature>
<dbReference type="Pfam" id="PF00999">
    <property type="entry name" value="Na_H_Exchanger"/>
    <property type="match status" value="1"/>
</dbReference>
<feature type="transmembrane region" description="Helical" evidence="10">
    <location>
        <begin position="12"/>
        <end position="33"/>
    </location>
</feature>
<feature type="domain" description="Cation/H(+) antiporter C-terminal" evidence="13">
    <location>
        <begin position="473"/>
        <end position="611"/>
    </location>
</feature>
<evidence type="ECO:0000256" key="7">
    <source>
        <dbReference type="ARBA" id="ARBA00023065"/>
    </source>
</evidence>
<feature type="transmembrane region" description="Helical" evidence="10">
    <location>
        <begin position="76"/>
        <end position="103"/>
    </location>
</feature>
<dbReference type="RefSeq" id="XP_021859816.2">
    <property type="nucleotide sequence ID" value="XM_022004124.2"/>
</dbReference>
<accession>A0A9R0J2K4</accession>
<keyword evidence="3" id="KW-0633">Potassium transport</keyword>
<dbReference type="AlphaFoldDB" id="A0A9R0J2K4"/>
<dbReference type="GO" id="GO:0015297">
    <property type="term" value="F:antiporter activity"/>
    <property type="evidence" value="ECO:0007669"/>
    <property type="project" value="InterPro"/>
</dbReference>
<evidence type="ECO:0000256" key="1">
    <source>
        <dbReference type="ARBA" id="ARBA00004141"/>
    </source>
</evidence>
<evidence type="ECO:0000256" key="4">
    <source>
        <dbReference type="ARBA" id="ARBA00022692"/>
    </source>
</evidence>
<dbReference type="PANTHER" id="PTHR32468:SF23">
    <property type="entry name" value="CATION_H(+) ANTIPORTER 14"/>
    <property type="match status" value="1"/>
</dbReference>
<dbReference type="GO" id="GO:0006885">
    <property type="term" value="P:regulation of pH"/>
    <property type="evidence" value="ECO:0007669"/>
    <property type="project" value="TreeGrafter"/>
</dbReference>
<keyword evidence="14" id="KW-1185">Reference proteome</keyword>
<keyword evidence="7" id="KW-0406">Ion transport</keyword>
<evidence type="ECO:0000256" key="9">
    <source>
        <dbReference type="ARBA" id="ARBA00038341"/>
    </source>
</evidence>
<feature type="transmembrane region" description="Helical" evidence="10">
    <location>
        <begin position="220"/>
        <end position="240"/>
    </location>
</feature>
<feature type="transmembrane region" description="Helical" evidence="10">
    <location>
        <begin position="252"/>
        <end position="273"/>
    </location>
</feature>
<dbReference type="Gene3D" id="1.20.1530.20">
    <property type="match status" value="1"/>
</dbReference>
<comment type="similarity">
    <text evidence="9">Belongs to the monovalent cation:proton antiporter 2 (CPA2) transporter (TC 2.A.37) family. CHX (TC 2.A.37.4) subfamily.</text>
</comment>
<evidence type="ECO:0000259" key="11">
    <source>
        <dbReference type="Pfam" id="PF00999"/>
    </source>
</evidence>
<evidence type="ECO:0000256" key="6">
    <source>
        <dbReference type="ARBA" id="ARBA00022989"/>
    </source>
</evidence>
<keyword evidence="2" id="KW-0813">Transport</keyword>
<dbReference type="InterPro" id="IPR050794">
    <property type="entry name" value="CPA2_transporter"/>
</dbReference>
<keyword evidence="6 10" id="KW-1133">Transmembrane helix</keyword>
<dbReference type="PANTHER" id="PTHR32468">
    <property type="entry name" value="CATION/H + ANTIPORTER"/>
    <property type="match status" value="1"/>
</dbReference>
<feature type="domain" description="Cation/H+ exchanger transmembrane" evidence="11">
    <location>
        <begin position="23"/>
        <end position="262"/>
    </location>
</feature>
<evidence type="ECO:0000259" key="12">
    <source>
        <dbReference type="Pfam" id="PF23256"/>
    </source>
</evidence>
<dbReference type="InterPro" id="IPR057290">
    <property type="entry name" value="CHX17_C"/>
</dbReference>
<keyword evidence="8 10" id="KW-0472">Membrane</keyword>
<dbReference type="InterPro" id="IPR006153">
    <property type="entry name" value="Cation/H_exchanger_TM"/>
</dbReference>
<evidence type="ECO:0000256" key="3">
    <source>
        <dbReference type="ARBA" id="ARBA00022538"/>
    </source>
</evidence>
<dbReference type="GO" id="GO:0006813">
    <property type="term" value="P:potassium ion transport"/>
    <property type="evidence" value="ECO:0007669"/>
    <property type="project" value="UniProtKB-KW"/>
</dbReference>
<dbReference type="GO" id="GO:1902600">
    <property type="term" value="P:proton transmembrane transport"/>
    <property type="evidence" value="ECO:0007669"/>
    <property type="project" value="InterPro"/>
</dbReference>
<dbReference type="InterPro" id="IPR038770">
    <property type="entry name" value="Na+/solute_symporter_sf"/>
</dbReference>
<keyword evidence="5" id="KW-0630">Potassium</keyword>
<evidence type="ECO:0000259" key="13">
    <source>
        <dbReference type="Pfam" id="PF23259"/>
    </source>
</evidence>
<evidence type="ECO:0000313" key="14">
    <source>
        <dbReference type="Proteomes" id="UP000813463"/>
    </source>
</evidence>
<feature type="transmembrane region" description="Helical" evidence="10">
    <location>
        <begin position="115"/>
        <end position="141"/>
    </location>
</feature>
<keyword evidence="4 10" id="KW-0812">Transmembrane</keyword>
<evidence type="ECO:0000256" key="8">
    <source>
        <dbReference type="ARBA" id="ARBA00023136"/>
    </source>
</evidence>
<sequence length="612" mass="68052">MKILKLNLHDEGLEMMIILIAKTFFMVTCNHVNEVGVSNSELGRLACTVSLVLDIVAFLFNFAWENITKPVIAGDYWHPLMTIGTYILMFTVCRPLVIYIISYTPEGGHVKETHFLAILLTVLSIHFFSLQVHQFLAVFLFGISLPEEPLSSILHEKLDAITSSLLFPLFSAVYGIRADFNSLNPNSFKIELILIMGAFGKFFGTLVSSMVFGVHLRTALALSIIMASRGFISLITIGQYRLQGVMSREQSTIMQMHILFFTGALLPLVRHIYKPSTRYSTVIRQGVITSSETGTLQVLSCIFKEENLPGILRLLQAFHPSTEKNPIPVIALQLIPLNAAGVSVPILAPLHEIQSSPAYRSNLSRCNRTVNALVSVVRKTNGAIHPQHYISVSPYTAMHNDICNVSHDNHVNLLVLPFHAQWTDYNSSKGFQDPSQPIRDVNKMVLDMAPCSVGILVDRGDQNLANLNDGYRVVIFFIGGVDDQEALAFTTIFANNPRIRLSVVRLKSITKTQSNNGDCEDNVAINSFKLRCVDNERVSFEEVIVNDGGETTNVLVKMKDEIDLAVVGRYHDPGCNQLLGLSDRWCDYPELGTLGDMLVSSEFGFSILVVQE</sequence>
<feature type="domain" description="Cation/H(+) antiporter central" evidence="12">
    <location>
        <begin position="390"/>
        <end position="462"/>
    </location>
</feature>